<evidence type="ECO:0000256" key="1">
    <source>
        <dbReference type="ARBA" id="ARBA00004123"/>
    </source>
</evidence>
<evidence type="ECO:0000259" key="7">
    <source>
        <dbReference type="Pfam" id="PF17682"/>
    </source>
</evidence>
<reference evidence="8 9" key="1">
    <citation type="submission" date="2024-07" db="EMBL/GenBank/DDBJ databases">
        <title>Section-level genome sequencing and comparative genomics of Aspergillus sections Usti and Cavernicolus.</title>
        <authorList>
            <consortium name="Lawrence Berkeley National Laboratory"/>
            <person name="Nybo J.L."/>
            <person name="Vesth T.C."/>
            <person name="Theobald S."/>
            <person name="Frisvad J.C."/>
            <person name="Larsen T.O."/>
            <person name="Kjaerboelling I."/>
            <person name="Rothschild-Mancinelli K."/>
            <person name="Lyhne E.K."/>
            <person name="Kogle M.E."/>
            <person name="Barry K."/>
            <person name="Clum A."/>
            <person name="Na H."/>
            <person name="Ledsgaard L."/>
            <person name="Lin J."/>
            <person name="Lipzen A."/>
            <person name="Kuo A."/>
            <person name="Riley R."/>
            <person name="Mondo S."/>
            <person name="Labutti K."/>
            <person name="Haridas S."/>
            <person name="Pangalinan J."/>
            <person name="Salamov A.A."/>
            <person name="Simmons B.A."/>
            <person name="Magnuson J.K."/>
            <person name="Chen J."/>
            <person name="Drula E."/>
            <person name="Henrissat B."/>
            <person name="Wiebenga A."/>
            <person name="Lubbers R.J."/>
            <person name="Gomes A.C."/>
            <person name="Makela M.R."/>
            <person name="Stajich J."/>
            <person name="Grigoriev I.V."/>
            <person name="Mortensen U.H."/>
            <person name="De Vries R.P."/>
            <person name="Baker S.E."/>
            <person name="Andersen M.R."/>
        </authorList>
    </citation>
    <scope>NUCLEOTIDE SEQUENCE [LARGE SCALE GENOMIC DNA]</scope>
    <source>
        <strain evidence="8 9">CBS 588.65</strain>
    </source>
</reference>
<dbReference type="Gene3D" id="3.30.200.160">
    <property type="entry name" value="TFIIIC, subcomplex tauA, subunit Sfc1, barrel domain"/>
    <property type="match status" value="1"/>
</dbReference>
<dbReference type="InterPro" id="IPR040454">
    <property type="entry name" value="TF_IIIC_Tfc1/Sfc1"/>
</dbReference>
<evidence type="ECO:0000313" key="8">
    <source>
        <dbReference type="EMBL" id="KAL2811001.1"/>
    </source>
</evidence>
<keyword evidence="9" id="KW-1185">Reference proteome</keyword>
<name>A0ABR4H6G4_9EURO</name>
<feature type="region of interest" description="Disordered" evidence="5">
    <location>
        <begin position="89"/>
        <end position="119"/>
    </location>
</feature>
<evidence type="ECO:0000256" key="2">
    <source>
        <dbReference type="ARBA" id="ARBA00023125"/>
    </source>
</evidence>
<dbReference type="InterPro" id="IPR041499">
    <property type="entry name" value="Tfc1/Sfc1_N"/>
</dbReference>
<dbReference type="PANTHER" id="PTHR13230">
    <property type="entry name" value="GENERAL TRANSCRIPTION FACTOR IIIC, POLYPEPTIDE 5"/>
    <property type="match status" value="1"/>
</dbReference>
<feature type="region of interest" description="Disordered" evidence="5">
    <location>
        <begin position="355"/>
        <end position="388"/>
    </location>
</feature>
<evidence type="ECO:0000256" key="5">
    <source>
        <dbReference type="SAM" id="MobiDB-lite"/>
    </source>
</evidence>
<evidence type="ECO:0000256" key="4">
    <source>
        <dbReference type="ARBA" id="ARBA00023242"/>
    </source>
</evidence>
<keyword evidence="4" id="KW-0539">Nucleus</keyword>
<feature type="compositionally biased region" description="Basic and acidic residues" evidence="5">
    <location>
        <begin position="577"/>
        <end position="587"/>
    </location>
</feature>
<comment type="subcellular location">
    <subcellularLocation>
        <location evidence="1">Nucleus</location>
    </subcellularLocation>
</comment>
<evidence type="ECO:0000313" key="9">
    <source>
        <dbReference type="Proteomes" id="UP001610334"/>
    </source>
</evidence>
<feature type="compositionally biased region" description="Low complexity" evidence="5">
    <location>
        <begin position="567"/>
        <end position="576"/>
    </location>
</feature>
<comment type="caution">
    <text evidence="8">The sequence shown here is derived from an EMBL/GenBank/DDBJ whole genome shotgun (WGS) entry which is preliminary data.</text>
</comment>
<dbReference type="Proteomes" id="UP001610334">
    <property type="component" value="Unassembled WGS sequence"/>
</dbReference>
<dbReference type="Pfam" id="PF09734">
    <property type="entry name" value="Tau95"/>
    <property type="match status" value="1"/>
</dbReference>
<dbReference type="PANTHER" id="PTHR13230:SF5">
    <property type="entry name" value="GENERAL TRANSCRIPTION FACTOR 3C POLYPEPTIDE 5"/>
    <property type="match status" value="1"/>
</dbReference>
<evidence type="ECO:0000259" key="6">
    <source>
        <dbReference type="Pfam" id="PF09734"/>
    </source>
</evidence>
<dbReference type="InterPro" id="IPR019136">
    <property type="entry name" value="TF_IIIC_su-5_HTH"/>
</dbReference>
<proteinExistence type="predicted"/>
<feature type="domain" description="Transcription factor IIIC subunit 5 HTH" evidence="6">
    <location>
        <begin position="198"/>
        <end position="349"/>
    </location>
</feature>
<feature type="compositionally biased region" description="Acidic residues" evidence="5">
    <location>
        <begin position="542"/>
        <end position="566"/>
    </location>
</feature>
<feature type="compositionally biased region" description="Basic and acidic residues" evidence="5">
    <location>
        <begin position="528"/>
        <end position="541"/>
    </location>
</feature>
<feature type="region of interest" description="Disordered" evidence="5">
    <location>
        <begin position="526"/>
        <end position="599"/>
    </location>
</feature>
<dbReference type="EMBL" id="JBFXLT010000064">
    <property type="protein sequence ID" value="KAL2811001.1"/>
    <property type="molecule type" value="Genomic_DNA"/>
</dbReference>
<feature type="compositionally biased region" description="Polar residues" evidence="5">
    <location>
        <begin position="379"/>
        <end position="388"/>
    </location>
</feature>
<organism evidence="8 9">
    <name type="scientific">Aspergillus granulosus</name>
    <dbReference type="NCBI Taxonomy" id="176169"/>
    <lineage>
        <taxon>Eukaryota</taxon>
        <taxon>Fungi</taxon>
        <taxon>Dikarya</taxon>
        <taxon>Ascomycota</taxon>
        <taxon>Pezizomycotina</taxon>
        <taxon>Eurotiomycetes</taxon>
        <taxon>Eurotiomycetidae</taxon>
        <taxon>Eurotiales</taxon>
        <taxon>Aspergillaceae</taxon>
        <taxon>Aspergillus</taxon>
        <taxon>Aspergillus subgen. Nidulantes</taxon>
    </lineage>
</organism>
<accession>A0ABR4H6G4</accession>
<dbReference type="InterPro" id="IPR042536">
    <property type="entry name" value="TFIIIC_tauA_Sfc1"/>
</dbReference>
<protein>
    <submittedName>
        <fullName evidence="8">RNA polymerase III transcription factor IIIC subunit-domain-containing protein</fullName>
    </submittedName>
</protein>
<keyword evidence="2" id="KW-0238">DNA-binding</keyword>
<keyword evidence="3" id="KW-0804">Transcription</keyword>
<feature type="compositionally biased region" description="Acidic residues" evidence="5">
    <location>
        <begin position="588"/>
        <end position="599"/>
    </location>
</feature>
<evidence type="ECO:0000256" key="3">
    <source>
        <dbReference type="ARBA" id="ARBA00023163"/>
    </source>
</evidence>
<gene>
    <name evidence="8" type="ORF">BJX63DRAFT_400730</name>
</gene>
<feature type="domain" description="Transcription factor IIIC subunit Tfc1/Sfc1 triple barrel" evidence="7">
    <location>
        <begin position="22"/>
        <end position="158"/>
    </location>
</feature>
<dbReference type="Pfam" id="PF17682">
    <property type="entry name" value="Tau95_N"/>
    <property type="match status" value="1"/>
</dbReference>
<sequence>MADPHPSRTAPFYNIPSRQILCIEHPAIIKNVDKAIDTLQGSAGIIKALNPPKADTPTNLLLRPEDAMSRPVQSISTPSNNILLKVTVPKRTGRKRKRGSNEPFVEDSARADPGSAPPRYTARELLRTLRDNEGKYQVTPVGLVERTHIFRGMPDFVFSTTNSPFINRFRDTILPFDYRKMKQFDLDMSKGAISNVDLIPPPSFSHGDLPFNYFYRQNPTVRQTLDTSGNITTVNTQQAAKVLTHLVPYDIETVPNAPRANCPAIESLDPTLRETISLIKSLFETRPAWSRRALRNQLQTVEQRYALRHAIPHVGYIFRSGPWRDAILRFGHDPRTDPESRIYQTTMFRILPREAETARDGAGGRRHTLPRPNELTPEAATSTTSHLFTGTPPLPLDGRMWMFCDITDPVLTSILAPSTPLPDGFLREKCDIIVDGWFGNGTTAKLKAIMRHKIITMYEGGVPNDDDYTRILALPDYANPEAGMADFWLDPSGASGKEMALATEIRSTIKGAPTWKEVAGGKRAVIKKSREGKGSGKREKEGDEEEEEEEESEVEEDSEGEEEAIEQQEIMEAAVEAVERAVERREAEDEDESNDDTSD</sequence>